<dbReference type="EMBL" id="KN832989">
    <property type="protein sequence ID" value="KIM83814.1"/>
    <property type="molecule type" value="Genomic_DNA"/>
</dbReference>
<sequence length="374" mass="41664">MLLHIYIVFTTLPDTAPQDAYLKEALRGACRLILVILGQSLPHQRTIFNHPVCILWTGCYLQPPGHAVQANLQDRRAAWRRAGRLNVTRRVLAIYNRTLWKSTNDAIDVCADIVELTNAQFFDAEVVDLAFLVMLKQIVSNRADLLISVLANGSHESTVRVFSGLIRLWLECIGMQINNEVEDRANDPTTLWSSHGSATALIPKAEAVHKTFCSQEKEAFMMKMVNADTALYHMLRFATETAKQNETVRLGMLDGGSLALVLIAFANVDFRLSGLVAAPRKERLPKGTKSRLRSNVDAEASPPISLATINAEASALSFFIDSAKFNESWQGQRLDTRLLLCSSLVYSLLGRDKVTDEGYEVTRALFMKIVTIDI</sequence>
<proteinExistence type="predicted"/>
<accession>A0A0C3FW76</accession>
<dbReference type="Proteomes" id="UP000054166">
    <property type="component" value="Unassembled WGS sequence"/>
</dbReference>
<name>A0A0C3FW76_PILCF</name>
<evidence type="ECO:0000313" key="1">
    <source>
        <dbReference type="EMBL" id="KIM83814.1"/>
    </source>
</evidence>
<organism evidence="1 2">
    <name type="scientific">Piloderma croceum (strain F 1598)</name>
    <dbReference type="NCBI Taxonomy" id="765440"/>
    <lineage>
        <taxon>Eukaryota</taxon>
        <taxon>Fungi</taxon>
        <taxon>Dikarya</taxon>
        <taxon>Basidiomycota</taxon>
        <taxon>Agaricomycotina</taxon>
        <taxon>Agaricomycetes</taxon>
        <taxon>Agaricomycetidae</taxon>
        <taxon>Atheliales</taxon>
        <taxon>Atheliaceae</taxon>
        <taxon>Piloderma</taxon>
    </lineage>
</organism>
<dbReference type="AlphaFoldDB" id="A0A0C3FW76"/>
<dbReference type="InParanoid" id="A0A0C3FW76"/>
<evidence type="ECO:0000313" key="2">
    <source>
        <dbReference type="Proteomes" id="UP000054166"/>
    </source>
</evidence>
<keyword evidence="2" id="KW-1185">Reference proteome</keyword>
<reference evidence="1 2" key="1">
    <citation type="submission" date="2014-04" db="EMBL/GenBank/DDBJ databases">
        <authorList>
            <consortium name="DOE Joint Genome Institute"/>
            <person name="Kuo A."/>
            <person name="Tarkka M."/>
            <person name="Buscot F."/>
            <person name="Kohler A."/>
            <person name="Nagy L.G."/>
            <person name="Floudas D."/>
            <person name="Copeland A."/>
            <person name="Barry K.W."/>
            <person name="Cichocki N."/>
            <person name="Veneault-Fourrey C."/>
            <person name="LaButti K."/>
            <person name="Lindquist E.A."/>
            <person name="Lipzen A."/>
            <person name="Lundell T."/>
            <person name="Morin E."/>
            <person name="Murat C."/>
            <person name="Sun H."/>
            <person name="Tunlid A."/>
            <person name="Henrissat B."/>
            <person name="Grigoriev I.V."/>
            <person name="Hibbett D.S."/>
            <person name="Martin F."/>
            <person name="Nordberg H.P."/>
            <person name="Cantor M.N."/>
            <person name="Hua S.X."/>
        </authorList>
    </citation>
    <scope>NUCLEOTIDE SEQUENCE [LARGE SCALE GENOMIC DNA]</scope>
    <source>
        <strain evidence="1 2">F 1598</strain>
    </source>
</reference>
<reference evidence="2" key="2">
    <citation type="submission" date="2015-01" db="EMBL/GenBank/DDBJ databases">
        <title>Evolutionary Origins and Diversification of the Mycorrhizal Mutualists.</title>
        <authorList>
            <consortium name="DOE Joint Genome Institute"/>
            <consortium name="Mycorrhizal Genomics Consortium"/>
            <person name="Kohler A."/>
            <person name="Kuo A."/>
            <person name="Nagy L.G."/>
            <person name="Floudas D."/>
            <person name="Copeland A."/>
            <person name="Barry K.W."/>
            <person name="Cichocki N."/>
            <person name="Veneault-Fourrey C."/>
            <person name="LaButti K."/>
            <person name="Lindquist E.A."/>
            <person name="Lipzen A."/>
            <person name="Lundell T."/>
            <person name="Morin E."/>
            <person name="Murat C."/>
            <person name="Riley R."/>
            <person name="Ohm R."/>
            <person name="Sun H."/>
            <person name="Tunlid A."/>
            <person name="Henrissat B."/>
            <person name="Grigoriev I.V."/>
            <person name="Hibbett D.S."/>
            <person name="Martin F."/>
        </authorList>
    </citation>
    <scope>NUCLEOTIDE SEQUENCE [LARGE SCALE GENOMIC DNA]</scope>
    <source>
        <strain evidence="2">F 1598</strain>
    </source>
</reference>
<dbReference type="HOGENOM" id="CLU_038183_0_0_1"/>
<protein>
    <submittedName>
        <fullName evidence="1">Uncharacterized protein</fullName>
    </submittedName>
</protein>
<gene>
    <name evidence="1" type="ORF">PILCRDRAFT_6705</name>
</gene>